<keyword evidence="4" id="KW-0564">Palmitate</keyword>
<dbReference type="InterPro" id="IPR050490">
    <property type="entry name" value="Bact_solute-bd_prot1"/>
</dbReference>
<organism evidence="6 7">
    <name type="scientific">Orlajensenia flava</name>
    <dbReference type="NCBI Taxonomy" id="2565934"/>
    <lineage>
        <taxon>Bacteria</taxon>
        <taxon>Bacillati</taxon>
        <taxon>Actinomycetota</taxon>
        <taxon>Actinomycetes</taxon>
        <taxon>Micrococcales</taxon>
        <taxon>Microbacteriaceae</taxon>
        <taxon>Orlajensenia</taxon>
    </lineage>
</organism>
<evidence type="ECO:0000256" key="4">
    <source>
        <dbReference type="ARBA" id="ARBA00023139"/>
    </source>
</evidence>
<reference evidence="6 7" key="1">
    <citation type="submission" date="2019-04" db="EMBL/GenBank/DDBJ databases">
        <authorList>
            <person name="Jiang L."/>
        </authorList>
    </citation>
    <scope>NUCLEOTIDE SEQUENCE [LARGE SCALE GENOMIC DNA]</scope>
    <source>
        <strain evidence="6 7">YIM 131861</strain>
    </source>
</reference>
<accession>A0A4S4FQS5</accession>
<dbReference type="InterPro" id="IPR006059">
    <property type="entry name" value="SBP"/>
</dbReference>
<evidence type="ECO:0000256" key="1">
    <source>
        <dbReference type="ARBA" id="ARBA00022475"/>
    </source>
</evidence>
<protein>
    <submittedName>
        <fullName evidence="6">Extracellular solute-binding protein</fullName>
    </submittedName>
</protein>
<dbReference type="Gene3D" id="3.40.190.10">
    <property type="entry name" value="Periplasmic binding protein-like II"/>
    <property type="match status" value="2"/>
</dbReference>
<dbReference type="AlphaFoldDB" id="A0A4S4FQS5"/>
<keyword evidence="3" id="KW-0472">Membrane</keyword>
<keyword evidence="7" id="KW-1185">Reference proteome</keyword>
<keyword evidence="5" id="KW-0449">Lipoprotein</keyword>
<keyword evidence="1" id="KW-1003">Cell membrane</keyword>
<evidence type="ECO:0000313" key="6">
    <source>
        <dbReference type="EMBL" id="THG32661.1"/>
    </source>
</evidence>
<evidence type="ECO:0000256" key="3">
    <source>
        <dbReference type="ARBA" id="ARBA00023136"/>
    </source>
</evidence>
<dbReference type="Proteomes" id="UP000307380">
    <property type="component" value="Unassembled WGS sequence"/>
</dbReference>
<gene>
    <name evidence="6" type="ORF">E6C70_13055</name>
</gene>
<sequence>MAKRLSGARKRGIVGAIGAAAALALLSGCTSGSTPSDTGAVTGKLEILVSSATASDKAFKEVNTAFMKKYPDVKVEFSAVPNDNFPASRSSRLTAGNVDVTLAAPREMPSYVKNGAVDDDTAAAEAGLFVDLTGQDFLKNFTPSVIDQLKYKGKDYTVPTGLSYYTGVFYNKKIFDDNGLSVPTTWSEFEKVMSTLQGAGVTPLGIGGKDSWPAGLDMIAAVQGLYPTADDKTKLAEDLWKGKADLADGKQLEVMKRVSSLYDVAQKNFAGVGYDAIPSGFASGQFAMTVDGTWNQTTIDSAVKGAFDYGYFPLPVSDTAADNQYLGGKVELRMVAAANGHNKTAALAYLSFFSQPDVYTKFIQTTGFAPAEPNIPASEFLKGIEKYTSTFSPAWDTVWRANPDAGQAAVFPFNYPAISPLGGKSAADAAAEAQSAWKAGL</sequence>
<evidence type="ECO:0000256" key="5">
    <source>
        <dbReference type="ARBA" id="ARBA00023288"/>
    </source>
</evidence>
<comment type="caution">
    <text evidence="6">The sequence shown here is derived from an EMBL/GenBank/DDBJ whole genome shotgun (WGS) entry which is preliminary data.</text>
</comment>
<evidence type="ECO:0000256" key="2">
    <source>
        <dbReference type="ARBA" id="ARBA00022729"/>
    </source>
</evidence>
<name>A0A4S4FQS5_9MICO</name>
<dbReference type="OrthoDB" id="8478044at2"/>
<dbReference type="Pfam" id="PF01547">
    <property type="entry name" value="SBP_bac_1"/>
    <property type="match status" value="1"/>
</dbReference>
<dbReference type="SUPFAM" id="SSF53850">
    <property type="entry name" value="Periplasmic binding protein-like II"/>
    <property type="match status" value="1"/>
</dbReference>
<dbReference type="PANTHER" id="PTHR43649:SF33">
    <property type="entry name" value="POLYGALACTURONAN_RHAMNOGALACTURONAN-BINDING PROTEIN YTCQ"/>
    <property type="match status" value="1"/>
</dbReference>
<dbReference type="EMBL" id="SSSN01000009">
    <property type="protein sequence ID" value="THG32661.1"/>
    <property type="molecule type" value="Genomic_DNA"/>
</dbReference>
<evidence type="ECO:0000313" key="7">
    <source>
        <dbReference type="Proteomes" id="UP000307380"/>
    </source>
</evidence>
<dbReference type="RefSeq" id="WP_136424964.1">
    <property type="nucleotide sequence ID" value="NZ_SSSN01000009.1"/>
</dbReference>
<keyword evidence="2" id="KW-0732">Signal</keyword>
<proteinExistence type="predicted"/>
<dbReference type="PROSITE" id="PS51257">
    <property type="entry name" value="PROKAR_LIPOPROTEIN"/>
    <property type="match status" value="1"/>
</dbReference>
<dbReference type="PANTHER" id="PTHR43649">
    <property type="entry name" value="ARABINOSE-BINDING PROTEIN-RELATED"/>
    <property type="match status" value="1"/>
</dbReference>